<dbReference type="PANTHER" id="PTHR24306:SF7">
    <property type="entry name" value="AHBB"/>
    <property type="match status" value="1"/>
</dbReference>
<comment type="caution">
    <text evidence="1">The sequence shown here is derived from an EMBL/GenBank/DDBJ whole genome shotgun (WGS) entry which is preliminary data.</text>
</comment>
<organism evidence="1 2">
    <name type="scientific">Penicillium steckii</name>
    <dbReference type="NCBI Taxonomy" id="303698"/>
    <lineage>
        <taxon>Eukaryota</taxon>
        <taxon>Fungi</taxon>
        <taxon>Dikarya</taxon>
        <taxon>Ascomycota</taxon>
        <taxon>Pezizomycotina</taxon>
        <taxon>Eurotiomycetes</taxon>
        <taxon>Eurotiomycetidae</taxon>
        <taxon>Eurotiales</taxon>
        <taxon>Aspergillaceae</taxon>
        <taxon>Penicillium</taxon>
    </lineage>
</organism>
<dbReference type="SUPFAM" id="SSF48264">
    <property type="entry name" value="Cytochrome P450"/>
    <property type="match status" value="1"/>
</dbReference>
<dbReference type="PANTHER" id="PTHR24306">
    <property type="match status" value="1"/>
</dbReference>
<evidence type="ECO:0008006" key="3">
    <source>
        <dbReference type="Google" id="ProtNLM"/>
    </source>
</evidence>
<reference evidence="2" key="1">
    <citation type="journal article" date="2017" name="Nat. Microbiol.">
        <title>Global analysis of biosynthetic gene clusters reveals vast potential of secondary metabolite production in Penicillium species.</title>
        <authorList>
            <person name="Nielsen J.C."/>
            <person name="Grijseels S."/>
            <person name="Prigent S."/>
            <person name="Ji B."/>
            <person name="Dainat J."/>
            <person name="Nielsen K.F."/>
            <person name="Frisvad J.C."/>
            <person name="Workman M."/>
            <person name="Nielsen J."/>
        </authorList>
    </citation>
    <scope>NUCLEOTIDE SEQUENCE [LARGE SCALE GENOMIC DNA]</scope>
    <source>
        <strain evidence="2">IBT 24891</strain>
    </source>
</reference>
<dbReference type="Pfam" id="PF00067">
    <property type="entry name" value="p450"/>
    <property type="match status" value="1"/>
</dbReference>
<dbReference type="EMBL" id="MLKD01000024">
    <property type="protein sequence ID" value="OQE16420.1"/>
    <property type="molecule type" value="Genomic_DNA"/>
</dbReference>
<evidence type="ECO:0000313" key="1">
    <source>
        <dbReference type="EMBL" id="OQE16420.1"/>
    </source>
</evidence>
<dbReference type="Gene3D" id="1.10.630.10">
    <property type="entry name" value="Cytochrome P450"/>
    <property type="match status" value="1"/>
</dbReference>
<dbReference type="GO" id="GO:0004497">
    <property type="term" value="F:monooxygenase activity"/>
    <property type="evidence" value="ECO:0007669"/>
    <property type="project" value="InterPro"/>
</dbReference>
<dbReference type="GO" id="GO:0016705">
    <property type="term" value="F:oxidoreductase activity, acting on paired donors, with incorporation or reduction of molecular oxygen"/>
    <property type="evidence" value="ECO:0007669"/>
    <property type="project" value="InterPro"/>
</dbReference>
<dbReference type="GO" id="GO:0043386">
    <property type="term" value="P:mycotoxin biosynthetic process"/>
    <property type="evidence" value="ECO:0007669"/>
    <property type="project" value="UniProtKB-ARBA"/>
</dbReference>
<keyword evidence="2" id="KW-1185">Reference proteome</keyword>
<dbReference type="InterPro" id="IPR036396">
    <property type="entry name" value="Cyt_P450_sf"/>
</dbReference>
<dbReference type="GO" id="GO:0005506">
    <property type="term" value="F:iron ion binding"/>
    <property type="evidence" value="ECO:0007669"/>
    <property type="project" value="InterPro"/>
</dbReference>
<name>A0A1V6SRP9_9EURO</name>
<gene>
    <name evidence="1" type="ORF">PENSTE_c024G01421</name>
</gene>
<dbReference type="GO" id="GO:0020037">
    <property type="term" value="F:heme binding"/>
    <property type="evidence" value="ECO:0007669"/>
    <property type="project" value="InterPro"/>
</dbReference>
<dbReference type="InterPro" id="IPR001128">
    <property type="entry name" value="Cyt_P450"/>
</dbReference>
<proteinExistence type="predicted"/>
<accession>A0A1V6SRP9</accession>
<protein>
    <recommendedName>
        <fullName evidence="3">Cytochrome P450</fullName>
    </recommendedName>
</protein>
<dbReference type="OrthoDB" id="3366823at2759"/>
<evidence type="ECO:0000313" key="2">
    <source>
        <dbReference type="Proteomes" id="UP000191285"/>
    </source>
</evidence>
<dbReference type="Proteomes" id="UP000191285">
    <property type="component" value="Unassembled WGS sequence"/>
</dbReference>
<sequence length="571" mass="64765">MEDHWSYETPSSGLIQTVKYGLSEMSLNKLFIILALSCVVTRLISGIRSWQCVSNPSEPQVSRLAPYWFPWFGHGFFFMWNYASLFESLRDSMNESVFGVYLRGETHDVVISPSMIKKILSTPNKTPRVALDQALQNVFGNRSLTQALQETSNREISDDVSALMNQESFLNDASAAITGLVKRNISTLVSFSRSLVDQTPWERDSLVSLAEENQTVCEASLFALIRNFVGHNMSTFLMGEAFLENFPMVIEDLWKLDTSFPSMFLGISRATPSPGISSGYAARDRLVHITSVFYRAFCAWDDGIDPGLELRDLDDVSELFKQRMRTFRKLDLTPNGSAAGYLSLYWDLLEHVSKITYWTVLHVFTDSALLKEIRKEFAPYVKTTRLSREETGFPFDEPPRLSLDIERVLDSCPLFKACYYETIRLHSAGVSFRKLDSDMILSESTDDATEPRSYKMRKGEKIIMPHVAYQTDPRRFSNPEQYDPLRFIVTDPTSGGKKVKADVLGPFAEGLYGTKNNQFNEQSILAFTAGILSMWDIMSTDGKDLKIPDNWPAWGSFQPSKEIRVNLKPTA</sequence>
<dbReference type="STRING" id="303698.A0A1V6SRP9"/>
<dbReference type="AlphaFoldDB" id="A0A1V6SRP9"/>